<dbReference type="InterPro" id="IPR052340">
    <property type="entry name" value="RNase_Y/CdgJ"/>
</dbReference>
<dbReference type="OrthoDB" id="9804751at2"/>
<accession>A0A1G6AAU4</accession>
<organism evidence="2 3">
    <name type="scientific">Eubacterium oxidoreducens</name>
    <dbReference type="NCBI Taxonomy" id="1732"/>
    <lineage>
        <taxon>Bacteria</taxon>
        <taxon>Bacillati</taxon>
        <taxon>Bacillota</taxon>
        <taxon>Clostridia</taxon>
        <taxon>Eubacteriales</taxon>
        <taxon>Eubacteriaceae</taxon>
        <taxon>Eubacterium</taxon>
    </lineage>
</organism>
<evidence type="ECO:0000259" key="1">
    <source>
        <dbReference type="PROSITE" id="PS51833"/>
    </source>
</evidence>
<dbReference type="STRING" id="1732.SAMN02910417_00354"/>
<keyword evidence="3" id="KW-1185">Reference proteome</keyword>
<evidence type="ECO:0000313" key="3">
    <source>
        <dbReference type="Proteomes" id="UP000199228"/>
    </source>
</evidence>
<dbReference type="SUPFAM" id="SSF109604">
    <property type="entry name" value="HD-domain/PDEase-like"/>
    <property type="match status" value="1"/>
</dbReference>
<sequence>MLATLIPLFDADLAVKAYSIFARKENYFLHPKYSGFSKLDGANYVIGLDLIDVMGMETISGDLDIFVPLTEISLFSDLNEQCGAPPEKLVLLIDRAIVPCDNHIERIKELKAAGYRFAIRRLMGADFENYKAIISEMDYIFINPKKLQISRADEFFRKTYPGIKICVVGIKSMEEYEEIAKEGRYDLYEGSFFRLPITRGKKEAMAPLKTTYIELLNVVNERDYDLTKAADVIERDTAIVVSLLNMVNRMTVVSGINSVQHAVAMLGQKELKRWIVTAITRELCADRPSEIMRLSLIRAKFAENLSKLFGFKNEEKELFLMGLFSVLDKILDRTIEEALQEVKVSKEIYDALVSGEGPYAELFQFMKDYEEAYWPEVSRVMLLKEIEVADVYEAYKGALNWYRLLL</sequence>
<dbReference type="RefSeq" id="WP_090171617.1">
    <property type="nucleotide sequence ID" value="NZ_FMXR01000005.1"/>
</dbReference>
<protein>
    <submittedName>
        <fullName evidence="2">EAL and modified HD-GYP domain-containing signal transduction protein</fullName>
    </submittedName>
</protein>
<dbReference type="AlphaFoldDB" id="A0A1G6AAU4"/>
<dbReference type="PANTHER" id="PTHR33525:SF4">
    <property type="entry name" value="CYCLIC DI-GMP PHOSPHODIESTERASE CDGJ"/>
    <property type="match status" value="1"/>
</dbReference>
<reference evidence="2 3" key="1">
    <citation type="submission" date="2016-10" db="EMBL/GenBank/DDBJ databases">
        <authorList>
            <person name="de Groot N.N."/>
        </authorList>
    </citation>
    <scope>NUCLEOTIDE SEQUENCE [LARGE SCALE GENOMIC DNA]</scope>
    <source>
        <strain evidence="2 3">DSM 3217</strain>
    </source>
</reference>
<dbReference type="InterPro" id="IPR014408">
    <property type="entry name" value="dGMP_Pdiesterase_EAL/HD-GYP"/>
</dbReference>
<evidence type="ECO:0000313" key="2">
    <source>
        <dbReference type="EMBL" id="SDB05436.1"/>
    </source>
</evidence>
<dbReference type="Gene3D" id="1.10.3210.10">
    <property type="entry name" value="Hypothetical protein af1432"/>
    <property type="match status" value="1"/>
</dbReference>
<dbReference type="PANTHER" id="PTHR33525">
    <property type="match status" value="1"/>
</dbReference>
<gene>
    <name evidence="2" type="ORF">SAMN02910417_00354</name>
</gene>
<dbReference type="InterPro" id="IPR013976">
    <property type="entry name" value="HDOD"/>
</dbReference>
<dbReference type="Proteomes" id="UP000199228">
    <property type="component" value="Unassembled WGS sequence"/>
</dbReference>
<dbReference type="PIRSF" id="PIRSF003180">
    <property type="entry name" value="DiGMPpdiest_YuxH"/>
    <property type="match status" value="1"/>
</dbReference>
<dbReference type="EMBL" id="FMXR01000005">
    <property type="protein sequence ID" value="SDB05436.1"/>
    <property type="molecule type" value="Genomic_DNA"/>
</dbReference>
<name>A0A1G6AAU4_EUBOX</name>
<proteinExistence type="predicted"/>
<feature type="domain" description="HDOD" evidence="1">
    <location>
        <begin position="205"/>
        <end position="390"/>
    </location>
</feature>
<dbReference type="Pfam" id="PF08668">
    <property type="entry name" value="HDOD"/>
    <property type="match status" value="1"/>
</dbReference>
<dbReference type="PROSITE" id="PS51833">
    <property type="entry name" value="HDOD"/>
    <property type="match status" value="1"/>
</dbReference>